<dbReference type="GO" id="GO:0009916">
    <property type="term" value="F:alternative oxidase activity"/>
    <property type="evidence" value="ECO:0007669"/>
    <property type="project" value="UniProtKB-UniRule"/>
</dbReference>
<dbReference type="GO" id="GO:0106292">
    <property type="term" value="F:superoxide-generating NADPH oxidase activity"/>
    <property type="evidence" value="ECO:0007669"/>
    <property type="project" value="UniProtKB-ARBA"/>
</dbReference>
<dbReference type="Gene3D" id="1.20.1260.140">
    <property type="entry name" value="Alternative oxidase"/>
    <property type="match status" value="2"/>
</dbReference>
<evidence type="ECO:0000256" key="1">
    <source>
        <dbReference type="ARBA" id="ARBA00001192"/>
    </source>
</evidence>
<keyword evidence="5" id="KW-0813">Transport</keyword>
<evidence type="ECO:0000256" key="15">
    <source>
        <dbReference type="SAM" id="MobiDB-lite"/>
    </source>
</evidence>
<dbReference type="EC" id="1.10.3.11" evidence="14"/>
<evidence type="ECO:0000256" key="2">
    <source>
        <dbReference type="ARBA" id="ARBA00004370"/>
    </source>
</evidence>
<dbReference type="InterPro" id="IPR002680">
    <property type="entry name" value="AOX"/>
</dbReference>
<comment type="similarity">
    <text evidence="3 14">Belongs to the alternative oxidase family.</text>
</comment>
<evidence type="ECO:0000256" key="6">
    <source>
        <dbReference type="ARBA" id="ARBA00022660"/>
    </source>
</evidence>
<dbReference type="PANTHER" id="PTHR31803">
    <property type="entry name" value="ALTERNATIVE OXIDASE"/>
    <property type="match status" value="1"/>
</dbReference>
<evidence type="ECO:0000256" key="3">
    <source>
        <dbReference type="ARBA" id="ARBA00008388"/>
    </source>
</evidence>
<dbReference type="InterPro" id="IPR038659">
    <property type="entry name" value="AOX_sf"/>
</dbReference>
<accession>A0AAD5H036</accession>
<name>A0AAD5H036_9CHLO</name>
<dbReference type="AlphaFoldDB" id="A0AAD5H036"/>
<dbReference type="Proteomes" id="UP001205105">
    <property type="component" value="Unassembled WGS sequence"/>
</dbReference>
<proteinExistence type="inferred from homology"/>
<dbReference type="GO" id="GO:0010230">
    <property type="term" value="P:alternative respiration"/>
    <property type="evidence" value="ECO:0007669"/>
    <property type="project" value="TreeGrafter"/>
</dbReference>
<protein>
    <recommendedName>
        <fullName evidence="14">Ubiquinol oxidase</fullName>
        <ecNumber evidence="14">1.10.3.11</ecNumber>
    </recommendedName>
</protein>
<evidence type="ECO:0000256" key="14">
    <source>
        <dbReference type="RuleBase" id="RU003779"/>
    </source>
</evidence>
<dbReference type="GO" id="GO:0098803">
    <property type="term" value="C:respiratory chain complex"/>
    <property type="evidence" value="ECO:0007669"/>
    <property type="project" value="UniProtKB-UniRule"/>
</dbReference>
<evidence type="ECO:0000256" key="5">
    <source>
        <dbReference type="ARBA" id="ARBA00022448"/>
    </source>
</evidence>
<sequence>MRLAAVAVAEAGAASAARAACCSALSTVAGRDFHTLTFAAKAAGLPQPEGGAGSKEEAGQRVQRPKEGEQEDARPDPNAVVQPHPGIQRTVSKPEDVTYMCVLWAHEKAGYWAVQALRRGFDMATGYGHDMSERRWLRRFVFLETVAGGKCAWRVPSLLTLCRAWWQVRHLLTFLQLRQPGQLFRAAVLLGQGVMFNAYLLAYILWPRACHAFVGYLEEEAVKTYTNAIQSVDAGGGLAAWASRPAPPIARMYWRLPEGSTLRDVLLSVRGDEACHSHVNFVFSEMEKEEKNPFEPGSVHVP</sequence>
<evidence type="ECO:0000256" key="9">
    <source>
        <dbReference type="ARBA" id="ARBA00022982"/>
    </source>
</evidence>
<dbReference type="PANTHER" id="PTHR31803:SF3">
    <property type="entry name" value="ALTERNATIVE OXIDASE"/>
    <property type="match status" value="1"/>
</dbReference>
<evidence type="ECO:0000256" key="10">
    <source>
        <dbReference type="ARBA" id="ARBA00022989"/>
    </source>
</evidence>
<dbReference type="GO" id="GO:0102721">
    <property type="term" value="F:ubiquinol:oxygen oxidoreductase activity"/>
    <property type="evidence" value="ECO:0007669"/>
    <property type="project" value="UniProtKB-EC"/>
</dbReference>
<evidence type="ECO:0000313" key="17">
    <source>
        <dbReference type="Proteomes" id="UP001205105"/>
    </source>
</evidence>
<evidence type="ECO:0000256" key="4">
    <source>
        <dbReference type="ARBA" id="ARBA00011748"/>
    </source>
</evidence>
<keyword evidence="11 14" id="KW-0560">Oxidoreductase</keyword>
<feature type="compositionally biased region" description="Basic and acidic residues" evidence="15">
    <location>
        <begin position="54"/>
        <end position="75"/>
    </location>
</feature>
<keyword evidence="7 14" id="KW-0812">Transmembrane</keyword>
<evidence type="ECO:0000256" key="13">
    <source>
        <dbReference type="ARBA" id="ARBA00023136"/>
    </source>
</evidence>
<evidence type="ECO:0000256" key="11">
    <source>
        <dbReference type="ARBA" id="ARBA00023002"/>
    </source>
</evidence>
<evidence type="ECO:0000256" key="12">
    <source>
        <dbReference type="ARBA" id="ARBA00023004"/>
    </source>
</evidence>
<comment type="caution">
    <text evidence="16">The sequence shown here is derived from an EMBL/GenBank/DDBJ whole genome shotgun (WGS) entry which is preliminary data.</text>
</comment>
<dbReference type="GO" id="GO:0046872">
    <property type="term" value="F:metal ion binding"/>
    <property type="evidence" value="ECO:0007669"/>
    <property type="project" value="UniProtKB-UniRule"/>
</dbReference>
<organism evidence="16 17">
    <name type="scientific">Chlorella ohadii</name>
    <dbReference type="NCBI Taxonomy" id="2649997"/>
    <lineage>
        <taxon>Eukaryota</taxon>
        <taxon>Viridiplantae</taxon>
        <taxon>Chlorophyta</taxon>
        <taxon>core chlorophytes</taxon>
        <taxon>Trebouxiophyceae</taxon>
        <taxon>Chlorellales</taxon>
        <taxon>Chlorellaceae</taxon>
        <taxon>Chlorella clade</taxon>
        <taxon>Chlorella</taxon>
    </lineage>
</organism>
<comment type="cofactor">
    <cofactor evidence="14">
        <name>Fe cation</name>
        <dbReference type="ChEBI" id="CHEBI:24875"/>
    </cofactor>
    <text evidence="14">Binds 2 iron ions per subunit.</text>
</comment>
<dbReference type="GO" id="GO:0005739">
    <property type="term" value="C:mitochondrion"/>
    <property type="evidence" value="ECO:0007669"/>
    <property type="project" value="TreeGrafter"/>
</dbReference>
<keyword evidence="6 14" id="KW-0679">Respiratory chain</keyword>
<keyword evidence="17" id="KW-1185">Reference proteome</keyword>
<keyword evidence="10" id="KW-1133">Transmembrane helix</keyword>
<evidence type="ECO:0000256" key="8">
    <source>
        <dbReference type="ARBA" id="ARBA00022723"/>
    </source>
</evidence>
<comment type="subunit">
    <text evidence="4">Homodimer; disulfide-linked.</text>
</comment>
<evidence type="ECO:0000313" key="16">
    <source>
        <dbReference type="EMBL" id="KAI7839061.1"/>
    </source>
</evidence>
<dbReference type="Pfam" id="PF01786">
    <property type="entry name" value="AOX"/>
    <property type="match status" value="2"/>
</dbReference>
<evidence type="ECO:0000256" key="7">
    <source>
        <dbReference type="ARBA" id="ARBA00022692"/>
    </source>
</evidence>
<comment type="catalytic activity">
    <reaction evidence="1 14">
        <text>2 a ubiquinol + O2 = 2 a ubiquinone + 2 H2O</text>
        <dbReference type="Rhea" id="RHEA:30255"/>
        <dbReference type="Rhea" id="RHEA-COMP:9565"/>
        <dbReference type="Rhea" id="RHEA-COMP:9566"/>
        <dbReference type="ChEBI" id="CHEBI:15377"/>
        <dbReference type="ChEBI" id="CHEBI:15379"/>
        <dbReference type="ChEBI" id="CHEBI:16389"/>
        <dbReference type="ChEBI" id="CHEBI:17976"/>
        <dbReference type="EC" id="1.10.3.11"/>
    </reaction>
</comment>
<dbReference type="GO" id="GO:0016020">
    <property type="term" value="C:membrane"/>
    <property type="evidence" value="ECO:0007669"/>
    <property type="project" value="UniProtKB-SubCell"/>
</dbReference>
<keyword evidence="8 14" id="KW-0479">Metal-binding</keyword>
<reference evidence="16" key="1">
    <citation type="submission" date="2020-11" db="EMBL/GenBank/DDBJ databases">
        <title>Chlorella ohadii genome sequencing and assembly.</title>
        <authorList>
            <person name="Murik O."/>
            <person name="Treves H."/>
            <person name="Kedem I."/>
            <person name="Shotland Y."/>
            <person name="Kaplan A."/>
        </authorList>
    </citation>
    <scope>NUCLEOTIDE SEQUENCE</scope>
    <source>
        <strain evidence="16">1</strain>
    </source>
</reference>
<feature type="region of interest" description="Disordered" evidence="15">
    <location>
        <begin position="44"/>
        <end position="89"/>
    </location>
</feature>
<keyword evidence="13 14" id="KW-0472">Membrane</keyword>
<gene>
    <name evidence="16" type="ORF">COHA_007203</name>
</gene>
<keyword evidence="9 14" id="KW-0249">Electron transport</keyword>
<comment type="subcellular location">
    <subcellularLocation>
        <location evidence="2">Membrane</location>
    </subcellularLocation>
</comment>
<keyword evidence="12 14" id="KW-0408">Iron</keyword>
<dbReference type="EMBL" id="JADXDR010000108">
    <property type="protein sequence ID" value="KAI7839061.1"/>
    <property type="molecule type" value="Genomic_DNA"/>
</dbReference>